<accession>A0A1G9V3C0</accession>
<dbReference type="AlphaFoldDB" id="A0A1G9V3C0"/>
<reference evidence="1 2" key="1">
    <citation type="submission" date="2016-10" db="EMBL/GenBank/DDBJ databases">
        <authorList>
            <person name="de Groot N.N."/>
        </authorList>
    </citation>
    <scope>NUCLEOTIDE SEQUENCE [LARGE SCALE GENOMIC DNA]</scope>
    <source>
        <strain evidence="1 2">DSM 44149</strain>
    </source>
</reference>
<keyword evidence="2" id="KW-1185">Reference proteome</keyword>
<proteinExistence type="predicted"/>
<dbReference type="Proteomes" id="UP000183376">
    <property type="component" value="Chromosome I"/>
</dbReference>
<gene>
    <name evidence="1" type="ORF">SAMN04489726_2804</name>
</gene>
<protein>
    <submittedName>
        <fullName evidence="1">Uncharacterized protein</fullName>
    </submittedName>
</protein>
<dbReference type="EMBL" id="LT629701">
    <property type="protein sequence ID" value="SDM66638.1"/>
    <property type="molecule type" value="Genomic_DNA"/>
</dbReference>
<evidence type="ECO:0000313" key="2">
    <source>
        <dbReference type="Proteomes" id="UP000183376"/>
    </source>
</evidence>
<organism evidence="1 2">
    <name type="scientific">Allokutzneria albata</name>
    <name type="common">Kibdelosporangium albatum</name>
    <dbReference type="NCBI Taxonomy" id="211114"/>
    <lineage>
        <taxon>Bacteria</taxon>
        <taxon>Bacillati</taxon>
        <taxon>Actinomycetota</taxon>
        <taxon>Actinomycetes</taxon>
        <taxon>Pseudonocardiales</taxon>
        <taxon>Pseudonocardiaceae</taxon>
        <taxon>Allokutzneria</taxon>
    </lineage>
</organism>
<evidence type="ECO:0000313" key="1">
    <source>
        <dbReference type="EMBL" id="SDM66638.1"/>
    </source>
</evidence>
<dbReference type="RefSeq" id="WP_030431260.1">
    <property type="nucleotide sequence ID" value="NZ_JOEF01000018.1"/>
</dbReference>
<sequence>MADYVELYFGAPQDTDDSTAIAYLGDLLGVRFEPSTAYYADYEAHDGRRHYDLNLGIEEDEDDPDVDMPFTKMPYVLTLRGDRDMDAEMESIGRKLIPQLRQRGYLPARLIYGTLLLLDKAD</sequence>
<dbReference type="STRING" id="211114.SAMN04489726_2804"/>
<dbReference type="OrthoDB" id="3691637at2"/>
<name>A0A1G9V3C0_ALLAB</name>